<evidence type="ECO:0000313" key="2">
    <source>
        <dbReference type="Proteomes" id="UP000053105"/>
    </source>
</evidence>
<reference evidence="1 2" key="1">
    <citation type="submission" date="2015-07" db="EMBL/GenBank/DDBJ databases">
        <title>The genome of Melipona quadrifasciata.</title>
        <authorList>
            <person name="Pan H."/>
            <person name="Kapheim K."/>
        </authorList>
    </citation>
    <scope>NUCLEOTIDE SEQUENCE [LARGE SCALE GENOMIC DNA]</scope>
    <source>
        <strain evidence="1">0111107301</strain>
        <tissue evidence="1">Whole body</tissue>
    </source>
</reference>
<name>A0A0N0BIA7_9HYME</name>
<dbReference type="Proteomes" id="UP000053105">
    <property type="component" value="Unassembled WGS sequence"/>
</dbReference>
<accession>A0A0N0BIA7</accession>
<dbReference type="EMBL" id="KQ435732">
    <property type="protein sequence ID" value="KOX77434.1"/>
    <property type="molecule type" value="Genomic_DNA"/>
</dbReference>
<evidence type="ECO:0000313" key="1">
    <source>
        <dbReference type="EMBL" id="KOX77434.1"/>
    </source>
</evidence>
<protein>
    <submittedName>
        <fullName evidence="1">Uncharacterized protein</fullName>
    </submittedName>
</protein>
<gene>
    <name evidence="1" type="ORF">WN51_09758</name>
</gene>
<keyword evidence="2" id="KW-1185">Reference proteome</keyword>
<proteinExistence type="predicted"/>
<sequence length="52" mass="5880">MLKNAIGHTVVKAKHTVPADDCERIDTGRPLLATEHTYVDDFNLPKRRGLKH</sequence>
<organism evidence="1 2">
    <name type="scientific">Melipona quadrifasciata</name>
    <dbReference type="NCBI Taxonomy" id="166423"/>
    <lineage>
        <taxon>Eukaryota</taxon>
        <taxon>Metazoa</taxon>
        <taxon>Ecdysozoa</taxon>
        <taxon>Arthropoda</taxon>
        <taxon>Hexapoda</taxon>
        <taxon>Insecta</taxon>
        <taxon>Pterygota</taxon>
        <taxon>Neoptera</taxon>
        <taxon>Endopterygota</taxon>
        <taxon>Hymenoptera</taxon>
        <taxon>Apocrita</taxon>
        <taxon>Aculeata</taxon>
        <taxon>Apoidea</taxon>
        <taxon>Anthophila</taxon>
        <taxon>Apidae</taxon>
        <taxon>Melipona</taxon>
    </lineage>
</organism>
<dbReference type="AlphaFoldDB" id="A0A0N0BIA7"/>